<organism evidence="1 2">
    <name type="scientific">Tribolium castaneum</name>
    <name type="common">Red flour beetle</name>
    <dbReference type="NCBI Taxonomy" id="7070"/>
    <lineage>
        <taxon>Eukaryota</taxon>
        <taxon>Metazoa</taxon>
        <taxon>Ecdysozoa</taxon>
        <taxon>Arthropoda</taxon>
        <taxon>Hexapoda</taxon>
        <taxon>Insecta</taxon>
        <taxon>Pterygota</taxon>
        <taxon>Neoptera</taxon>
        <taxon>Endopterygota</taxon>
        <taxon>Coleoptera</taxon>
        <taxon>Polyphaga</taxon>
        <taxon>Cucujiformia</taxon>
        <taxon>Tenebrionidae</taxon>
        <taxon>Tenebrionidae incertae sedis</taxon>
        <taxon>Tribolium</taxon>
    </lineage>
</organism>
<dbReference type="Proteomes" id="UP000007266">
    <property type="component" value="Linkage group 2"/>
</dbReference>
<accession>A0A139WMT3</accession>
<sequence length="199" mass="22296">MSSLSRAQSWPLLSGAAPVEDARQAAARTSQIQARRLLCRHYYPEGGWGWIVATCAVLVHIVNHGFQLSCSQLVAPAAFKFHVPPVYPAGTEKYPQVFLEWVRHIARHNLRRNVPFIAVNPILSKRNICGDISGISARAVVFRGPPFEYCEFIPCYWHFASRNVAFVGPQSKSASPRRELRLVSSVLERFAVPTDIDLL</sequence>
<protein>
    <submittedName>
        <fullName evidence="1">Uncharacterized protein</fullName>
    </submittedName>
</protein>
<dbReference type="AlphaFoldDB" id="A0A139WMT3"/>
<evidence type="ECO:0000313" key="1">
    <source>
        <dbReference type="EMBL" id="KYB29193.1"/>
    </source>
</evidence>
<dbReference type="EMBL" id="KQ971312">
    <property type="protein sequence ID" value="KYB29193.1"/>
    <property type="molecule type" value="Genomic_DNA"/>
</dbReference>
<reference evidence="1 2" key="2">
    <citation type="journal article" date="2010" name="Nucleic Acids Res.">
        <title>BeetleBase in 2010: revisions to provide comprehensive genomic information for Tribolium castaneum.</title>
        <authorList>
            <person name="Kim H.S."/>
            <person name="Murphy T."/>
            <person name="Xia J."/>
            <person name="Caragea D."/>
            <person name="Park Y."/>
            <person name="Beeman R.W."/>
            <person name="Lorenzen M.D."/>
            <person name="Butcher S."/>
            <person name="Manak J.R."/>
            <person name="Brown S.J."/>
        </authorList>
    </citation>
    <scope>GENOME REANNOTATION</scope>
    <source>
        <strain evidence="1 2">Georgia GA2</strain>
    </source>
</reference>
<keyword evidence="2" id="KW-1185">Reference proteome</keyword>
<dbReference type="InParanoid" id="A0A139WMT3"/>
<gene>
    <name evidence="1" type="primary">AUGUSTUS-3.0.2_32127</name>
    <name evidence="1" type="ORF">TcasGA2_TC032127</name>
</gene>
<evidence type="ECO:0000313" key="2">
    <source>
        <dbReference type="Proteomes" id="UP000007266"/>
    </source>
</evidence>
<proteinExistence type="predicted"/>
<name>A0A139WMT3_TRICA</name>
<reference evidence="1 2" key="1">
    <citation type="journal article" date="2008" name="Nature">
        <title>The genome of the model beetle and pest Tribolium castaneum.</title>
        <authorList>
            <consortium name="Tribolium Genome Sequencing Consortium"/>
            <person name="Richards S."/>
            <person name="Gibbs R.A."/>
            <person name="Weinstock G.M."/>
            <person name="Brown S.J."/>
            <person name="Denell R."/>
            <person name="Beeman R.W."/>
            <person name="Gibbs R."/>
            <person name="Beeman R.W."/>
            <person name="Brown S.J."/>
            <person name="Bucher G."/>
            <person name="Friedrich M."/>
            <person name="Grimmelikhuijzen C.J."/>
            <person name="Klingler M."/>
            <person name="Lorenzen M."/>
            <person name="Richards S."/>
            <person name="Roth S."/>
            <person name="Schroder R."/>
            <person name="Tautz D."/>
            <person name="Zdobnov E.M."/>
            <person name="Muzny D."/>
            <person name="Gibbs R.A."/>
            <person name="Weinstock G.M."/>
            <person name="Attaway T."/>
            <person name="Bell S."/>
            <person name="Buhay C.J."/>
            <person name="Chandrabose M.N."/>
            <person name="Chavez D."/>
            <person name="Clerk-Blankenburg K.P."/>
            <person name="Cree A."/>
            <person name="Dao M."/>
            <person name="Davis C."/>
            <person name="Chacko J."/>
            <person name="Dinh H."/>
            <person name="Dugan-Rocha S."/>
            <person name="Fowler G."/>
            <person name="Garner T.T."/>
            <person name="Garnes J."/>
            <person name="Gnirke A."/>
            <person name="Hawes A."/>
            <person name="Hernandez J."/>
            <person name="Hines S."/>
            <person name="Holder M."/>
            <person name="Hume J."/>
            <person name="Jhangiani S.N."/>
            <person name="Joshi V."/>
            <person name="Khan Z.M."/>
            <person name="Jackson L."/>
            <person name="Kovar C."/>
            <person name="Kowis A."/>
            <person name="Lee S."/>
            <person name="Lewis L.R."/>
            <person name="Margolis J."/>
            <person name="Morgan M."/>
            <person name="Nazareth L.V."/>
            <person name="Nguyen N."/>
            <person name="Okwuonu G."/>
            <person name="Parker D."/>
            <person name="Richards S."/>
            <person name="Ruiz S.J."/>
            <person name="Santibanez J."/>
            <person name="Savard J."/>
            <person name="Scherer S.E."/>
            <person name="Schneider B."/>
            <person name="Sodergren E."/>
            <person name="Tautz D."/>
            <person name="Vattahil S."/>
            <person name="Villasana D."/>
            <person name="White C.S."/>
            <person name="Wright R."/>
            <person name="Park Y."/>
            <person name="Beeman R.W."/>
            <person name="Lord J."/>
            <person name="Oppert B."/>
            <person name="Lorenzen M."/>
            <person name="Brown S."/>
            <person name="Wang L."/>
            <person name="Savard J."/>
            <person name="Tautz D."/>
            <person name="Richards S."/>
            <person name="Weinstock G."/>
            <person name="Gibbs R.A."/>
            <person name="Liu Y."/>
            <person name="Worley K."/>
            <person name="Weinstock G."/>
            <person name="Elsik C.G."/>
            <person name="Reese J.T."/>
            <person name="Elhaik E."/>
            <person name="Landan G."/>
            <person name="Graur D."/>
            <person name="Arensburger P."/>
            <person name="Atkinson P."/>
            <person name="Beeman R.W."/>
            <person name="Beidler J."/>
            <person name="Brown S.J."/>
            <person name="Demuth J.P."/>
            <person name="Drury D.W."/>
            <person name="Du Y.Z."/>
            <person name="Fujiwara H."/>
            <person name="Lorenzen M."/>
            <person name="Maselli V."/>
            <person name="Osanai M."/>
            <person name="Park Y."/>
            <person name="Robertson H.M."/>
            <person name="Tu Z."/>
            <person name="Wang J.J."/>
            <person name="Wang S."/>
            <person name="Richards S."/>
            <person name="Song H."/>
            <person name="Zhang L."/>
            <person name="Sodergren E."/>
            <person name="Werner D."/>
            <person name="Stanke M."/>
            <person name="Morgenstern B."/>
            <person name="Solovyev V."/>
            <person name="Kosarev P."/>
            <person name="Brown G."/>
            <person name="Chen H.C."/>
            <person name="Ermolaeva O."/>
            <person name="Hlavina W."/>
            <person name="Kapustin Y."/>
            <person name="Kiryutin B."/>
            <person name="Kitts P."/>
            <person name="Maglott D."/>
            <person name="Pruitt K."/>
            <person name="Sapojnikov V."/>
            <person name="Souvorov A."/>
            <person name="Mackey A.J."/>
            <person name="Waterhouse R.M."/>
            <person name="Wyder S."/>
            <person name="Zdobnov E.M."/>
            <person name="Zdobnov E.M."/>
            <person name="Wyder S."/>
            <person name="Kriventseva E.V."/>
            <person name="Kadowaki T."/>
            <person name="Bork P."/>
            <person name="Aranda M."/>
            <person name="Bao R."/>
            <person name="Beermann A."/>
            <person name="Berns N."/>
            <person name="Bolognesi R."/>
            <person name="Bonneton F."/>
            <person name="Bopp D."/>
            <person name="Brown S.J."/>
            <person name="Bucher G."/>
            <person name="Butts T."/>
            <person name="Chaumot A."/>
            <person name="Denell R.E."/>
            <person name="Ferrier D.E."/>
            <person name="Friedrich M."/>
            <person name="Gordon C.M."/>
            <person name="Jindra M."/>
            <person name="Klingler M."/>
            <person name="Lan Q."/>
            <person name="Lattorff H.M."/>
            <person name="Laudet V."/>
            <person name="von Levetsow C."/>
            <person name="Liu Z."/>
            <person name="Lutz R."/>
            <person name="Lynch J.A."/>
            <person name="da Fonseca R.N."/>
            <person name="Posnien N."/>
            <person name="Reuter R."/>
            <person name="Roth S."/>
            <person name="Savard J."/>
            <person name="Schinko J.B."/>
            <person name="Schmitt C."/>
            <person name="Schoppmeier M."/>
            <person name="Schroder R."/>
            <person name="Shippy T.D."/>
            <person name="Simonnet F."/>
            <person name="Marques-Souza H."/>
            <person name="Tautz D."/>
            <person name="Tomoyasu Y."/>
            <person name="Trauner J."/>
            <person name="Van der Zee M."/>
            <person name="Vervoort M."/>
            <person name="Wittkopp N."/>
            <person name="Wimmer E.A."/>
            <person name="Yang X."/>
            <person name="Jones A.K."/>
            <person name="Sattelle D.B."/>
            <person name="Ebert P.R."/>
            <person name="Nelson D."/>
            <person name="Scott J.G."/>
            <person name="Beeman R.W."/>
            <person name="Muthukrishnan S."/>
            <person name="Kramer K.J."/>
            <person name="Arakane Y."/>
            <person name="Beeman R.W."/>
            <person name="Zhu Q."/>
            <person name="Hogenkamp D."/>
            <person name="Dixit R."/>
            <person name="Oppert B."/>
            <person name="Jiang H."/>
            <person name="Zou Z."/>
            <person name="Marshall J."/>
            <person name="Elpidina E."/>
            <person name="Vinokurov K."/>
            <person name="Oppert C."/>
            <person name="Zou Z."/>
            <person name="Evans J."/>
            <person name="Lu Z."/>
            <person name="Zhao P."/>
            <person name="Sumathipala N."/>
            <person name="Altincicek B."/>
            <person name="Vilcinskas A."/>
            <person name="Williams M."/>
            <person name="Hultmark D."/>
            <person name="Hetru C."/>
            <person name="Jiang H."/>
            <person name="Grimmelikhuijzen C.J."/>
            <person name="Hauser F."/>
            <person name="Cazzamali G."/>
            <person name="Williamson M."/>
            <person name="Park Y."/>
            <person name="Li B."/>
            <person name="Tanaka Y."/>
            <person name="Predel R."/>
            <person name="Neupert S."/>
            <person name="Schachtner J."/>
            <person name="Verleyen P."/>
            <person name="Raible F."/>
            <person name="Bork P."/>
            <person name="Friedrich M."/>
            <person name="Walden K.K."/>
            <person name="Robertson H.M."/>
            <person name="Angeli S."/>
            <person name="Foret S."/>
            <person name="Bucher G."/>
            <person name="Schuetz S."/>
            <person name="Maleszka R."/>
            <person name="Wimmer E.A."/>
            <person name="Beeman R.W."/>
            <person name="Lorenzen M."/>
            <person name="Tomoyasu Y."/>
            <person name="Miller S.C."/>
            <person name="Grossmann D."/>
            <person name="Bucher G."/>
        </authorList>
    </citation>
    <scope>NUCLEOTIDE SEQUENCE [LARGE SCALE GENOMIC DNA]</scope>
    <source>
        <strain evidence="1 2">Georgia GA2</strain>
    </source>
</reference>